<proteinExistence type="predicted"/>
<sequence>MDNVEPGGLPPSGAQWTIAAGGHEAVVVEVGGGLRSYRHDGVDYLDGYGVDEISPGRAGHVLAPWPNRIRDGRYTFGERTLQLDLSEPERNVAIHGLVSWVRWRLVEQSADAVTVEYDLPPHPGYPWALRLRTRWSVGPDGLRAEHQATNLAGEPAPFGFSVHPYLQVPGVAVDDLSLRLPARTRLLLDGRLLPVGAAKVAGTEYDWTTARPIGDARLDLAFGEVIRGEDGCSAVSLTAPDGSAGVRIWSDREFGWWQVFTGDSLPGERHRRSVAIEPMTCPPDAFRSGKDLIVLEPGKEWRGTWGIQPAS</sequence>
<dbReference type="InterPro" id="IPR037480">
    <property type="entry name" value="YihR-like"/>
</dbReference>
<organism evidence="1 2">
    <name type="scientific">Plantactinospora siamensis</name>
    <dbReference type="NCBI Taxonomy" id="555372"/>
    <lineage>
        <taxon>Bacteria</taxon>
        <taxon>Bacillati</taxon>
        <taxon>Actinomycetota</taxon>
        <taxon>Actinomycetes</taxon>
        <taxon>Micromonosporales</taxon>
        <taxon>Micromonosporaceae</taxon>
        <taxon>Plantactinospora</taxon>
    </lineage>
</organism>
<comment type="caution">
    <text evidence="1">The sequence shown here is derived from an EMBL/GenBank/DDBJ whole genome shotgun (WGS) entry which is preliminary data.</text>
</comment>
<reference evidence="1 2" key="1">
    <citation type="submission" date="2024-09" db="EMBL/GenBank/DDBJ databases">
        <authorList>
            <person name="Sun Q."/>
            <person name="Mori K."/>
        </authorList>
    </citation>
    <scope>NUCLEOTIDE SEQUENCE [LARGE SCALE GENOMIC DNA]</scope>
    <source>
        <strain evidence="1 2">TBRC 2205</strain>
    </source>
</reference>
<dbReference type="Proteomes" id="UP001589894">
    <property type="component" value="Unassembled WGS sequence"/>
</dbReference>
<dbReference type="InterPro" id="IPR008183">
    <property type="entry name" value="Aldose_1/G6P_1-epimerase"/>
</dbReference>
<evidence type="ECO:0000313" key="2">
    <source>
        <dbReference type="Proteomes" id="UP001589894"/>
    </source>
</evidence>
<dbReference type="SUPFAM" id="SSF74650">
    <property type="entry name" value="Galactose mutarotase-like"/>
    <property type="match status" value="1"/>
</dbReference>
<keyword evidence="2" id="KW-1185">Reference proteome</keyword>
<gene>
    <name evidence="1" type="ORF">ACFFHU_11520</name>
</gene>
<dbReference type="Pfam" id="PF01263">
    <property type="entry name" value="Aldose_epim"/>
    <property type="match status" value="1"/>
</dbReference>
<dbReference type="Gene3D" id="2.70.98.10">
    <property type="match status" value="1"/>
</dbReference>
<accession>A0ABV6NVN4</accession>
<dbReference type="InterPro" id="IPR011013">
    <property type="entry name" value="Gal_mutarotase_sf_dom"/>
</dbReference>
<dbReference type="CDD" id="cd09022">
    <property type="entry name" value="Aldose_epim_Ec_YihR"/>
    <property type="match status" value="1"/>
</dbReference>
<name>A0ABV6NVN4_9ACTN</name>
<dbReference type="EMBL" id="JBHLUE010000008">
    <property type="protein sequence ID" value="MFC0564759.1"/>
    <property type="molecule type" value="Genomic_DNA"/>
</dbReference>
<dbReference type="InterPro" id="IPR014718">
    <property type="entry name" value="GH-type_carb-bd"/>
</dbReference>
<protein>
    <submittedName>
        <fullName evidence="1">Aldose 1-epimerase family protein</fullName>
    </submittedName>
</protein>
<evidence type="ECO:0000313" key="1">
    <source>
        <dbReference type="EMBL" id="MFC0564759.1"/>
    </source>
</evidence>
<dbReference type="RefSeq" id="WP_377338014.1">
    <property type="nucleotide sequence ID" value="NZ_JBHLUE010000008.1"/>
</dbReference>